<organism evidence="3 4">
    <name type="scientific">Hymenobacter cyanobacteriorum</name>
    <dbReference type="NCBI Taxonomy" id="2926463"/>
    <lineage>
        <taxon>Bacteria</taxon>
        <taxon>Pseudomonadati</taxon>
        <taxon>Bacteroidota</taxon>
        <taxon>Cytophagia</taxon>
        <taxon>Cytophagales</taxon>
        <taxon>Hymenobacteraceae</taxon>
        <taxon>Hymenobacter</taxon>
    </lineage>
</organism>
<dbReference type="EMBL" id="JALBGC010000001">
    <property type="protein sequence ID" value="MCI1186547.1"/>
    <property type="molecule type" value="Genomic_DNA"/>
</dbReference>
<dbReference type="InterPro" id="IPR045659">
    <property type="entry name" value="LptD_2"/>
</dbReference>
<accession>A0A9X2AE89</accession>
<dbReference type="Proteomes" id="UP001139193">
    <property type="component" value="Unassembled WGS sequence"/>
</dbReference>
<comment type="caution">
    <text evidence="3">The sequence shown here is derived from an EMBL/GenBank/DDBJ whole genome shotgun (WGS) entry which is preliminary data.</text>
</comment>
<feature type="domain" description="LPS-assembly protein LptD central" evidence="2">
    <location>
        <begin position="328"/>
        <end position="864"/>
    </location>
</feature>
<evidence type="ECO:0000313" key="4">
    <source>
        <dbReference type="Proteomes" id="UP001139193"/>
    </source>
</evidence>
<gene>
    <name evidence="3" type="ORF">MON38_03895</name>
</gene>
<dbReference type="PANTHER" id="PTHR30189">
    <property type="entry name" value="LPS-ASSEMBLY PROTEIN"/>
    <property type="match status" value="1"/>
</dbReference>
<dbReference type="AlphaFoldDB" id="A0A9X2AE89"/>
<reference evidence="3" key="1">
    <citation type="submission" date="2022-03" db="EMBL/GenBank/DDBJ databases">
        <title>Bacterial whole genome sequence for Hymenobacter sp. DH14.</title>
        <authorList>
            <person name="Le V."/>
        </authorList>
    </citation>
    <scope>NUCLEOTIDE SEQUENCE</scope>
    <source>
        <strain evidence="3">DH14</strain>
    </source>
</reference>
<sequence>MPFWFSLSADAGLRRFHHGQTGLRASRLLPLLLLMGLLLPLAGPALGQTTPAPKSKHKAKVQARKARVKAILAQPALPDRDTVTVAPKRPTPRAKPGQRAGSAPTPPVRNISVDPRDPVGPPPPGVRNTGQSRVPGASHQPVPDTLARPLPGGGTATLVSDTTRRADSLQVAARPKGPVSTTIKYTAKDSIQFDVTKKVARLYSKANVNYGDTDLKAALITVNYGTNTMEAEGRMDSVKNRLMDRPVLKDGAGLYTASNIAYNFKSKKARVTDAVTTQGEGFVSAATIKRLPDGDINGLNGRYTTCNLEHPHFYIQAKKMKVIPGEKVVTGPFNLVIGDVPTPLGFLFGFFPMPNKSRGSGVLIPTFGQASDRGYYLTNGGYYFAPNDYIGVRLTGDVYAGNNQKFGGWGATADISYLKRYTYNGNFNLRFSNRPTNPIVVPGDGTANVGQTYIQPPASNSFWITWSHSPVPKPGGGRFSASVQAGTSGFNRTNSIDARRVLTSQYSSNISYAKQLRYLPINFDIKLSQAQGEDGSMTFTLPDVSLGVARQYPYQWLGIKPGAGGKLGAMFYEQFTISYNLTASNQFSNQVQPRALGNGFPLLGGGAELTRIPFNFNNLGRLLSNGRNGIQHQFGIGVGSYSLGPHFKLNPSVSYGEVWYGQRLKYTYVPVAQAVRIDTIRGFNRVGAYSLGASLNTTIYGTWVRRGTRKIQALRHKMTPSANYSFSPDAYTAGSYYPQTSPVYQRGSDVFQNVTGTNQQYLTNAVLGGYLNSYEGFLYGVPGGARQQQISFSLQNNVELKVRDDKDTTGTNPFRKVSLIDGLDLNMGYNFAATERKLSNLNVQFRTQIAKKLNLNSGASFSPYQRNSQGVEIDRYLFQADNRKLLRLSSATLGATYAFNPSTGTKKSVVRRAVAPSNDPTLGTVGPPNFYADYVDFEIPWELNLTYAAGYTTNTVPLTSANQRPPILALNTVGVTGSVKLTPNLRLSYNLGYDITHQTITYPNVTFFRDLHCWQINGTWIPFGISKGYSFTIAAKSSLLQDLKLNRNRYAQYQ</sequence>
<proteinExistence type="predicted"/>
<dbReference type="InterPro" id="IPR050218">
    <property type="entry name" value="LptD"/>
</dbReference>
<dbReference type="PANTHER" id="PTHR30189:SF1">
    <property type="entry name" value="LPS-ASSEMBLY PROTEIN LPTD"/>
    <property type="match status" value="1"/>
</dbReference>
<evidence type="ECO:0000313" key="3">
    <source>
        <dbReference type="EMBL" id="MCI1186547.1"/>
    </source>
</evidence>
<feature type="region of interest" description="Disordered" evidence="1">
    <location>
        <begin position="72"/>
        <end position="163"/>
    </location>
</feature>
<keyword evidence="4" id="KW-1185">Reference proteome</keyword>
<dbReference type="RefSeq" id="WP_241934817.1">
    <property type="nucleotide sequence ID" value="NZ_JALBGC010000001.1"/>
</dbReference>
<evidence type="ECO:0000259" key="2">
    <source>
        <dbReference type="Pfam" id="PF19838"/>
    </source>
</evidence>
<evidence type="ECO:0000256" key="1">
    <source>
        <dbReference type="SAM" id="MobiDB-lite"/>
    </source>
</evidence>
<name>A0A9X2AE89_9BACT</name>
<dbReference type="Pfam" id="PF19838">
    <property type="entry name" value="LptD_2"/>
    <property type="match status" value="1"/>
</dbReference>
<dbReference type="GO" id="GO:1990351">
    <property type="term" value="C:transporter complex"/>
    <property type="evidence" value="ECO:0007669"/>
    <property type="project" value="TreeGrafter"/>
</dbReference>
<dbReference type="GO" id="GO:0009279">
    <property type="term" value="C:cell outer membrane"/>
    <property type="evidence" value="ECO:0007669"/>
    <property type="project" value="TreeGrafter"/>
</dbReference>
<protein>
    <recommendedName>
        <fullName evidence="2">LPS-assembly protein LptD central domain-containing protein</fullName>
    </recommendedName>
</protein>